<keyword evidence="4 7" id="KW-0456">Lyase</keyword>
<dbReference type="GO" id="GO:0008732">
    <property type="term" value="F:L-allo-threonine aldolase activity"/>
    <property type="evidence" value="ECO:0007669"/>
    <property type="project" value="TreeGrafter"/>
</dbReference>
<gene>
    <name evidence="7" type="ORF">JDV02_004642</name>
</gene>
<evidence type="ECO:0000313" key="8">
    <source>
        <dbReference type="Proteomes" id="UP000829364"/>
    </source>
</evidence>
<dbReference type="EMBL" id="CP086356">
    <property type="protein sequence ID" value="UNI18369.1"/>
    <property type="molecule type" value="Genomic_DNA"/>
</dbReference>
<dbReference type="SUPFAM" id="SSF53383">
    <property type="entry name" value="PLP-dependent transferases"/>
    <property type="match status" value="1"/>
</dbReference>
<dbReference type="EC" id="4.1.2.48" evidence="7"/>
<dbReference type="PIRSF" id="PIRSF017617">
    <property type="entry name" value="Thr_aldolase"/>
    <property type="match status" value="1"/>
</dbReference>
<dbReference type="PANTHER" id="PTHR48097:SF9">
    <property type="entry name" value="L-THREONINE ALDOLASE"/>
    <property type="match status" value="1"/>
</dbReference>
<dbReference type="KEGG" id="ptkz:JDV02_004642"/>
<dbReference type="Gene3D" id="3.40.640.10">
    <property type="entry name" value="Type I PLP-dependent aspartate aminotransferase-like (Major domain)"/>
    <property type="match status" value="1"/>
</dbReference>
<evidence type="ECO:0000313" key="7">
    <source>
        <dbReference type="EMBL" id="UNI18369.1"/>
    </source>
</evidence>
<dbReference type="InterPro" id="IPR015421">
    <property type="entry name" value="PyrdxlP-dep_Trfase_major"/>
</dbReference>
<dbReference type="FunFam" id="3.40.640.10:FF:000030">
    <property type="entry name" value="Low-specificity L-threonine aldolase"/>
    <property type="match status" value="1"/>
</dbReference>
<feature type="modified residue" description="N6-(pyridoxal phosphate)lysine" evidence="5">
    <location>
        <position position="186"/>
    </location>
</feature>
<dbReference type="GO" id="GO:0006545">
    <property type="term" value="P:glycine biosynthetic process"/>
    <property type="evidence" value="ECO:0007669"/>
    <property type="project" value="TreeGrafter"/>
</dbReference>
<accession>A0A9Q8QCW3</accession>
<dbReference type="InterPro" id="IPR015424">
    <property type="entry name" value="PyrdxlP-dep_Trfase"/>
</dbReference>
<proteinExistence type="inferred from homology"/>
<dbReference type="RefSeq" id="XP_047841850.1">
    <property type="nucleotide sequence ID" value="XM_047985873.1"/>
</dbReference>
<dbReference type="Gene3D" id="3.90.1150.10">
    <property type="entry name" value="Aspartate Aminotransferase, domain 1"/>
    <property type="match status" value="1"/>
</dbReference>
<sequence>MLGAIVDTSLGDDEFHEDSTTHSLQAYVAGLVGHEASLLVLSGTMGNQVAIRAALRSPPYSLVADNRAHVATYGAGGMSTICGAVIKPVMPSNGHHLTLDDVQRHSTTTETMYDYPTRVISLENTLLGTIMPLADARAISQWARSQTPPIHMHLDGARVWEAVAAGAFTLREIAQCFDSMQLCLAKGIGAPLGSVVVGSSRFIERARWSRHFMGGGMRASGIIAAPARVAIDNVFLGGKLKRPQEMARRASALWEQLGGKLLVPTETNMVVLNLEASGLAPLEFHVMARKFGVKTMDLVGARIVFHYQVSEDSFQRLCDLFEAIMTQGSRV</sequence>
<dbReference type="GO" id="GO:0005829">
    <property type="term" value="C:cytosol"/>
    <property type="evidence" value="ECO:0007669"/>
    <property type="project" value="TreeGrafter"/>
</dbReference>
<evidence type="ECO:0000256" key="5">
    <source>
        <dbReference type="PIRSR" id="PIRSR017617-1"/>
    </source>
</evidence>
<feature type="domain" description="Aromatic amino acid beta-eliminating lyase/threonine aldolase" evidence="6">
    <location>
        <begin position="4"/>
        <end position="275"/>
    </location>
</feature>
<dbReference type="OrthoDB" id="10261951at2759"/>
<dbReference type="InterPro" id="IPR023603">
    <property type="entry name" value="Low_specificity_L-TA-like"/>
</dbReference>
<dbReference type="InterPro" id="IPR001597">
    <property type="entry name" value="ArAA_b-elim_lyase/Thr_aldolase"/>
</dbReference>
<dbReference type="Proteomes" id="UP000829364">
    <property type="component" value="Chromosome 3"/>
</dbReference>
<protein>
    <submittedName>
        <fullName evidence="7">Low-specificity L-threonine aldolase</fullName>
        <ecNumber evidence="7">4.1.2.48</ecNumber>
    </submittedName>
</protein>
<keyword evidence="8" id="KW-1185">Reference proteome</keyword>
<organism evidence="7 8">
    <name type="scientific">Purpureocillium takamizusanense</name>
    <dbReference type="NCBI Taxonomy" id="2060973"/>
    <lineage>
        <taxon>Eukaryota</taxon>
        <taxon>Fungi</taxon>
        <taxon>Dikarya</taxon>
        <taxon>Ascomycota</taxon>
        <taxon>Pezizomycotina</taxon>
        <taxon>Sordariomycetes</taxon>
        <taxon>Hypocreomycetidae</taxon>
        <taxon>Hypocreales</taxon>
        <taxon>Ophiocordycipitaceae</taxon>
        <taxon>Purpureocillium</taxon>
    </lineage>
</organism>
<dbReference type="Pfam" id="PF01212">
    <property type="entry name" value="Beta_elim_lyase"/>
    <property type="match status" value="1"/>
</dbReference>
<comment type="similarity">
    <text evidence="2">Belongs to the threonine aldolase family.</text>
</comment>
<evidence type="ECO:0000256" key="3">
    <source>
        <dbReference type="ARBA" id="ARBA00022898"/>
    </source>
</evidence>
<evidence type="ECO:0000256" key="2">
    <source>
        <dbReference type="ARBA" id="ARBA00006966"/>
    </source>
</evidence>
<dbReference type="GeneID" id="72066594"/>
<reference evidence="7" key="1">
    <citation type="submission" date="2021-11" db="EMBL/GenBank/DDBJ databases">
        <title>Purpureocillium_takamizusanense_genome.</title>
        <authorList>
            <person name="Nguyen N.-H."/>
        </authorList>
    </citation>
    <scope>NUCLEOTIDE SEQUENCE</scope>
    <source>
        <strain evidence="7">PT3</strain>
    </source>
</reference>
<comment type="cofactor">
    <cofactor evidence="1">
        <name>pyridoxal 5'-phosphate</name>
        <dbReference type="ChEBI" id="CHEBI:597326"/>
    </cofactor>
</comment>
<keyword evidence="3" id="KW-0663">Pyridoxal phosphate</keyword>
<dbReference type="PANTHER" id="PTHR48097">
    <property type="entry name" value="L-THREONINE ALDOLASE-RELATED"/>
    <property type="match status" value="1"/>
</dbReference>
<dbReference type="InterPro" id="IPR015422">
    <property type="entry name" value="PyrdxlP-dep_Trfase_small"/>
</dbReference>
<dbReference type="AlphaFoldDB" id="A0A9Q8QCW3"/>
<dbReference type="GO" id="GO:0006567">
    <property type="term" value="P:L-threonine catabolic process"/>
    <property type="evidence" value="ECO:0007669"/>
    <property type="project" value="TreeGrafter"/>
</dbReference>
<evidence type="ECO:0000256" key="1">
    <source>
        <dbReference type="ARBA" id="ARBA00001933"/>
    </source>
</evidence>
<evidence type="ECO:0000256" key="4">
    <source>
        <dbReference type="ARBA" id="ARBA00023239"/>
    </source>
</evidence>
<name>A0A9Q8QCW3_9HYPO</name>
<evidence type="ECO:0000259" key="6">
    <source>
        <dbReference type="Pfam" id="PF01212"/>
    </source>
</evidence>